<dbReference type="SUPFAM" id="SSF69754">
    <property type="entry name" value="Ribosome binding protein Y (YfiA homologue)"/>
    <property type="match status" value="1"/>
</dbReference>
<dbReference type="PANTHER" id="PTHR33231">
    <property type="entry name" value="30S RIBOSOMAL PROTEIN"/>
    <property type="match status" value="1"/>
</dbReference>
<comment type="caution">
    <text evidence="3">The sequence shown here is derived from an EMBL/GenBank/DDBJ whole genome shotgun (WGS) entry which is preliminary data.</text>
</comment>
<proteinExistence type="inferred from homology"/>
<dbReference type="GO" id="GO:0043024">
    <property type="term" value="F:ribosomal small subunit binding"/>
    <property type="evidence" value="ECO:0007669"/>
    <property type="project" value="TreeGrafter"/>
</dbReference>
<dbReference type="NCBIfam" id="TIGR00741">
    <property type="entry name" value="yfiA"/>
    <property type="match status" value="1"/>
</dbReference>
<evidence type="ECO:0000256" key="1">
    <source>
        <dbReference type="ARBA" id="ARBA00022845"/>
    </source>
</evidence>
<sequence length="176" mass="20293">MKIQIRARNFQASEKAKEYVEKRLSKLDRLLDKDVEATATLIGEKNRQRIEITIPVNGFILRGEEEDEDLFTAIDLVSDKLEKQLVRSKERFSKKGRLSVTKLPTLAGLSPARDDDDELKVRIKQFSAKPMHLDEAITRMDMVGHTFFAFNNAETGFINVVYRRHDGHYGLLEPEM</sequence>
<dbReference type="InterPro" id="IPR034694">
    <property type="entry name" value="HPF_long/plastid"/>
</dbReference>
<evidence type="ECO:0000313" key="3">
    <source>
        <dbReference type="EMBL" id="MPN51069.1"/>
    </source>
</evidence>
<reference evidence="3" key="1">
    <citation type="submission" date="2019-08" db="EMBL/GenBank/DDBJ databases">
        <authorList>
            <person name="Kucharzyk K."/>
            <person name="Murdoch R.W."/>
            <person name="Higgins S."/>
            <person name="Loffler F."/>
        </authorList>
    </citation>
    <scope>NUCLEOTIDE SEQUENCE</scope>
</reference>
<dbReference type="AlphaFoldDB" id="A0A645IKS5"/>
<dbReference type="InterPro" id="IPR036567">
    <property type="entry name" value="RHF-like"/>
</dbReference>
<accession>A0A645IKS5</accession>
<dbReference type="GO" id="GO:0045900">
    <property type="term" value="P:negative regulation of translational elongation"/>
    <property type="evidence" value="ECO:0007669"/>
    <property type="project" value="TreeGrafter"/>
</dbReference>
<dbReference type="Gene3D" id="3.30.160.100">
    <property type="entry name" value="Ribosome hibernation promotion factor-like"/>
    <property type="match status" value="1"/>
</dbReference>
<dbReference type="Pfam" id="PF02482">
    <property type="entry name" value="Ribosomal_S30AE"/>
    <property type="match status" value="1"/>
</dbReference>
<dbReference type="CDD" id="cd00552">
    <property type="entry name" value="RaiA"/>
    <property type="match status" value="1"/>
</dbReference>
<name>A0A645IKS5_9ZZZZ</name>
<dbReference type="InterPro" id="IPR032528">
    <property type="entry name" value="Ribosom_S30AE_C"/>
</dbReference>
<dbReference type="HAMAP" id="MF_00839">
    <property type="entry name" value="HPF"/>
    <property type="match status" value="1"/>
</dbReference>
<dbReference type="EMBL" id="VSSQ01115781">
    <property type="protein sequence ID" value="MPN51069.1"/>
    <property type="molecule type" value="Genomic_DNA"/>
</dbReference>
<dbReference type="InterPro" id="IPR003489">
    <property type="entry name" value="RHF/RaiA"/>
</dbReference>
<dbReference type="InterPro" id="IPR050574">
    <property type="entry name" value="HPF/YfiA_ribosome-assoc"/>
</dbReference>
<dbReference type="Pfam" id="PF16321">
    <property type="entry name" value="Ribosom_S30AE_C"/>
    <property type="match status" value="1"/>
</dbReference>
<dbReference type="InterPro" id="IPR038416">
    <property type="entry name" value="Ribosom_S30AE_C_sf"/>
</dbReference>
<keyword evidence="1" id="KW-0810">Translation regulation</keyword>
<organism evidence="3">
    <name type="scientific">bioreactor metagenome</name>
    <dbReference type="NCBI Taxonomy" id="1076179"/>
    <lineage>
        <taxon>unclassified sequences</taxon>
        <taxon>metagenomes</taxon>
        <taxon>ecological metagenomes</taxon>
    </lineage>
</organism>
<gene>
    <name evidence="3" type="primary">yvyD_10</name>
    <name evidence="3" type="ORF">SDC9_198710</name>
</gene>
<dbReference type="GO" id="GO:0022627">
    <property type="term" value="C:cytosolic small ribosomal subunit"/>
    <property type="evidence" value="ECO:0007669"/>
    <property type="project" value="TreeGrafter"/>
</dbReference>
<feature type="domain" description="Sigma 54 modulation/S30EA ribosomal protein C-terminal" evidence="2">
    <location>
        <begin position="121"/>
        <end position="171"/>
    </location>
</feature>
<evidence type="ECO:0000259" key="2">
    <source>
        <dbReference type="Pfam" id="PF16321"/>
    </source>
</evidence>
<dbReference type="PANTHER" id="PTHR33231:SF1">
    <property type="entry name" value="30S RIBOSOMAL PROTEIN"/>
    <property type="match status" value="1"/>
</dbReference>
<protein>
    <submittedName>
        <fullName evidence="3">Ribosome hibernation promotion factor</fullName>
    </submittedName>
</protein>
<dbReference type="Gene3D" id="3.30.505.50">
    <property type="entry name" value="Sigma 54 modulation/S30EA ribosomal protein, C-terminal domain"/>
    <property type="match status" value="1"/>
</dbReference>